<dbReference type="GeneID" id="75576522"/>
<keyword evidence="1" id="KW-1133">Transmembrane helix</keyword>
<gene>
    <name evidence="2" type="ORF">MS3_00000803</name>
</gene>
<organism evidence="2 3">
    <name type="scientific">Schistosoma haematobium</name>
    <name type="common">Blood fluke</name>
    <dbReference type="NCBI Taxonomy" id="6185"/>
    <lineage>
        <taxon>Eukaryota</taxon>
        <taxon>Metazoa</taxon>
        <taxon>Spiralia</taxon>
        <taxon>Lophotrochozoa</taxon>
        <taxon>Platyhelminthes</taxon>
        <taxon>Trematoda</taxon>
        <taxon>Digenea</taxon>
        <taxon>Strigeidida</taxon>
        <taxon>Schistosomatoidea</taxon>
        <taxon>Schistosomatidae</taxon>
        <taxon>Schistosoma</taxon>
    </lineage>
</organism>
<evidence type="ECO:0008006" key="4">
    <source>
        <dbReference type="Google" id="ProtNLM"/>
    </source>
</evidence>
<dbReference type="RefSeq" id="XP_051064600.1">
    <property type="nucleotide sequence ID" value="XM_051208430.1"/>
</dbReference>
<keyword evidence="3" id="KW-1185">Reference proteome</keyword>
<name>A0A922II50_SCHHA</name>
<evidence type="ECO:0000256" key="1">
    <source>
        <dbReference type="SAM" id="Phobius"/>
    </source>
</evidence>
<reference evidence="2" key="4">
    <citation type="journal article" date="2022" name="PLoS Pathog.">
        <title>Chromosome-level genome of Schistosoma haematobium underpins genome-wide explorations of molecular variation.</title>
        <authorList>
            <person name="Stroehlein A.J."/>
            <person name="Korhonen P.K."/>
            <person name="Lee V.V."/>
            <person name="Ralph S.A."/>
            <person name="Mentink-Kane M."/>
            <person name="You H."/>
            <person name="McManus D.P."/>
            <person name="Tchuente L.T."/>
            <person name="Stothard J.R."/>
            <person name="Kaur P."/>
            <person name="Dudchenko O."/>
            <person name="Aiden E.L."/>
            <person name="Yang B."/>
            <person name="Yang H."/>
            <person name="Emery A.M."/>
            <person name="Webster B.L."/>
            <person name="Brindley P.J."/>
            <person name="Rollinson D."/>
            <person name="Chang B.C.H."/>
            <person name="Gasser R.B."/>
            <person name="Young N.D."/>
        </authorList>
    </citation>
    <scope>NUCLEOTIDE SEQUENCE</scope>
</reference>
<dbReference type="AlphaFoldDB" id="A0A922II50"/>
<dbReference type="CTD" id="75576522"/>
<proteinExistence type="predicted"/>
<dbReference type="EMBL" id="AMPZ03000008">
    <property type="protein sequence ID" value="KAH9579689.1"/>
    <property type="molecule type" value="Genomic_DNA"/>
</dbReference>
<accession>A0A922II50</accession>
<reference evidence="2" key="2">
    <citation type="journal article" date="2019" name="Gigascience">
        <title>High-quality Schistosoma haematobium genome achieved by single-molecule and long-range sequencing.</title>
        <authorList>
            <person name="Stroehlein A.J."/>
            <person name="Korhonen P.K."/>
            <person name="Chong T.M."/>
            <person name="Lim Y.L."/>
            <person name="Chan K.G."/>
            <person name="Webster B."/>
            <person name="Rollinson D."/>
            <person name="Brindley P.J."/>
            <person name="Gasser R.B."/>
            <person name="Young N.D."/>
        </authorList>
    </citation>
    <scope>NUCLEOTIDE SEQUENCE</scope>
</reference>
<dbReference type="Proteomes" id="UP000471633">
    <property type="component" value="Unassembled WGS sequence"/>
</dbReference>
<evidence type="ECO:0000313" key="3">
    <source>
        <dbReference type="Proteomes" id="UP000471633"/>
    </source>
</evidence>
<evidence type="ECO:0000313" key="2">
    <source>
        <dbReference type="EMBL" id="KAH9579689.1"/>
    </source>
</evidence>
<feature type="transmembrane region" description="Helical" evidence="1">
    <location>
        <begin position="187"/>
        <end position="212"/>
    </location>
</feature>
<keyword evidence="1" id="KW-0472">Membrane</keyword>
<protein>
    <recommendedName>
        <fullName evidence="4">Egg protein CP391S-like protein</fullName>
    </recommendedName>
</protein>
<reference evidence="2" key="1">
    <citation type="journal article" date="2012" name="Nat. Genet.">
        <title>Whole-genome sequence of Schistosoma haematobium.</title>
        <authorList>
            <person name="Young N.D."/>
            <person name="Jex A.R."/>
            <person name="Li B."/>
            <person name="Liu S."/>
            <person name="Yang L."/>
            <person name="Xiong Z."/>
            <person name="Li Y."/>
            <person name="Cantacessi C."/>
            <person name="Hall R.S."/>
            <person name="Xu X."/>
            <person name="Chen F."/>
            <person name="Wu X."/>
            <person name="Zerlotini A."/>
            <person name="Oliveira G."/>
            <person name="Hofmann A."/>
            <person name="Zhang G."/>
            <person name="Fang X."/>
            <person name="Kang Y."/>
            <person name="Campbell B.E."/>
            <person name="Loukas A."/>
            <person name="Ranganathan S."/>
            <person name="Rollinson D."/>
            <person name="Rinaldi G."/>
            <person name="Brindley P.J."/>
            <person name="Yang H."/>
            <person name="Wang J."/>
            <person name="Wang J."/>
            <person name="Gasser R.B."/>
        </authorList>
    </citation>
    <scope>NUCLEOTIDE SEQUENCE</scope>
</reference>
<dbReference type="KEGG" id="shx:MS3_00000803"/>
<sequence>MSKLYRECEMVDNNDFIAVNWYFRMLHDGTTPISKITSVIHSGGKISLYYENIPTDKEESPLTSTIQFVIHCGKTLEDEILTQIITPPQWITSDTLAEFEPIENVRKPEITTPAGWMTSDTSVEPIPIEISCSKHDSIEKCQNATTSSVKCIWYEKAHICINSDDNDVKDTTSEINGDSKHDDTPRYLYIVIPVVVVVAFCVICIGCAIWMYKRKKSNP</sequence>
<keyword evidence="1" id="KW-0812">Transmembrane</keyword>
<reference evidence="2" key="3">
    <citation type="submission" date="2021-06" db="EMBL/GenBank/DDBJ databases">
        <title>Chromosome-level genome assembly for S. haematobium.</title>
        <authorList>
            <person name="Stroehlein A.J."/>
        </authorList>
    </citation>
    <scope>NUCLEOTIDE SEQUENCE</scope>
</reference>
<comment type="caution">
    <text evidence="2">The sequence shown here is derived from an EMBL/GenBank/DDBJ whole genome shotgun (WGS) entry which is preliminary data.</text>
</comment>